<sequence length="102" mass="11526">MKEKQLPPLGPLPDDLQFITDSGLTTLQETQSFLIQKEQEKQLRLLAEKGVITRKEAVNVLLAHLQDWLEQRGIDITESSEKSADLTLQRNFESFLFGGGSQ</sequence>
<dbReference type="Proteomes" id="UP000320722">
    <property type="component" value="Chromosome"/>
</dbReference>
<organism evidence="1 2">
    <name type="scientific">Gimesia chilikensis</name>
    <dbReference type="NCBI Taxonomy" id="2605989"/>
    <lineage>
        <taxon>Bacteria</taxon>
        <taxon>Pseudomonadati</taxon>
        <taxon>Planctomycetota</taxon>
        <taxon>Planctomycetia</taxon>
        <taxon>Planctomycetales</taxon>
        <taxon>Planctomycetaceae</taxon>
        <taxon>Gimesia</taxon>
    </lineage>
</organism>
<dbReference type="RefSeq" id="WP_145036684.1">
    <property type="nucleotide sequence ID" value="NZ_CP036347.1"/>
</dbReference>
<evidence type="ECO:0000313" key="2">
    <source>
        <dbReference type="Proteomes" id="UP000320722"/>
    </source>
</evidence>
<reference evidence="1 2" key="1">
    <citation type="submission" date="2019-02" db="EMBL/GenBank/DDBJ databases">
        <title>Deep-cultivation of Planctomycetes and their phenomic and genomic characterization uncovers novel biology.</title>
        <authorList>
            <person name="Wiegand S."/>
            <person name="Jogler M."/>
            <person name="Boedeker C."/>
            <person name="Pinto D."/>
            <person name="Vollmers J."/>
            <person name="Rivas-Marin E."/>
            <person name="Kohn T."/>
            <person name="Peeters S.H."/>
            <person name="Heuer A."/>
            <person name="Rast P."/>
            <person name="Oberbeckmann S."/>
            <person name="Bunk B."/>
            <person name="Jeske O."/>
            <person name="Meyerdierks A."/>
            <person name="Storesund J.E."/>
            <person name="Kallscheuer N."/>
            <person name="Luecker S."/>
            <person name="Lage O.M."/>
            <person name="Pohl T."/>
            <person name="Merkel B.J."/>
            <person name="Hornburger P."/>
            <person name="Mueller R.-W."/>
            <person name="Bruemmer F."/>
            <person name="Labrenz M."/>
            <person name="Spormann A.M."/>
            <person name="Op den Camp H."/>
            <person name="Overmann J."/>
            <person name="Amann R."/>
            <person name="Jetten M.S.M."/>
            <person name="Mascher T."/>
            <person name="Medema M.H."/>
            <person name="Devos D.P."/>
            <person name="Kaster A.-K."/>
            <person name="Ovreas L."/>
            <person name="Rohde M."/>
            <person name="Galperin M.Y."/>
            <person name="Jogler C."/>
        </authorList>
    </citation>
    <scope>NUCLEOTIDE SEQUENCE [LARGE SCALE GENOMIC DNA]</scope>
    <source>
        <strain evidence="1 2">V6</strain>
    </source>
</reference>
<evidence type="ECO:0000313" key="1">
    <source>
        <dbReference type="EMBL" id="QDU01054.1"/>
    </source>
</evidence>
<gene>
    <name evidence="1" type="ORF">V6x_07320</name>
</gene>
<accession>A0A517W724</accession>
<name>A0A517W724_9PLAN</name>
<proteinExistence type="predicted"/>
<protein>
    <submittedName>
        <fullName evidence="1">Uncharacterized protein</fullName>
    </submittedName>
</protein>
<dbReference type="AlphaFoldDB" id="A0A517W724"/>
<dbReference type="EMBL" id="CP036347">
    <property type="protein sequence ID" value="QDU01054.1"/>
    <property type="molecule type" value="Genomic_DNA"/>
</dbReference>